<evidence type="ECO:0000256" key="8">
    <source>
        <dbReference type="ARBA" id="ARBA00023016"/>
    </source>
</evidence>
<dbReference type="InterPro" id="IPR003057">
    <property type="entry name" value="Invtbrt_color"/>
</dbReference>
<comment type="similarity">
    <text evidence="3 13">Belongs to the calycin superfamily. Lipocalin family.</text>
</comment>
<protein>
    <recommendedName>
        <fullName evidence="4">Apolipoprotein D</fullName>
    </recommendedName>
</protein>
<comment type="similarity">
    <text evidence="2">Belongs to the Secretory-abundant heat soluble protein (SAHS) family.</text>
</comment>
<sequence length="202" mass="22458">MDLKLVSLIVAALVVLSHTVQGQVLLPGRCDRQQAAAMSDFDVSQYVGKWYEQYRYFAAFEIGLKCVTAEYSPLPDGTVQVNNKGINSNNGEAKDILGIASIQNPEEPGKLHVVFPEQGAEAELWILRTDYENFSVAYSCRDAPGLNLRFVSAWLLSRTAEGYTADVRAEVDRILLQNNVDVRRFLPVDQQSCPAATLDFLQ</sequence>
<evidence type="ECO:0000256" key="6">
    <source>
        <dbReference type="ARBA" id="ARBA00022525"/>
    </source>
</evidence>
<dbReference type="Pfam" id="PF00061">
    <property type="entry name" value="Lipocalin"/>
    <property type="match status" value="1"/>
</dbReference>
<keyword evidence="9" id="KW-0446">Lipid-binding</keyword>
<comment type="subcellular location">
    <subcellularLocation>
        <location evidence="1">Secreted</location>
    </subcellularLocation>
</comment>
<evidence type="ECO:0000256" key="4">
    <source>
        <dbReference type="ARBA" id="ARBA00019890"/>
    </source>
</evidence>
<evidence type="ECO:0000256" key="5">
    <source>
        <dbReference type="ARBA" id="ARBA00022448"/>
    </source>
</evidence>
<feature type="signal peptide" evidence="13">
    <location>
        <begin position="1"/>
        <end position="22"/>
    </location>
</feature>
<dbReference type="InterPro" id="IPR022271">
    <property type="entry name" value="Lipocalin_ApoD"/>
</dbReference>
<keyword evidence="7 13" id="KW-0732">Signal</keyword>
<evidence type="ECO:0000256" key="13">
    <source>
        <dbReference type="PIRNR" id="PIRNR036893"/>
    </source>
</evidence>
<evidence type="ECO:0000313" key="16">
    <source>
        <dbReference type="Proteomes" id="UP000186922"/>
    </source>
</evidence>
<evidence type="ECO:0000259" key="14">
    <source>
        <dbReference type="Pfam" id="PF00061"/>
    </source>
</evidence>
<dbReference type="PIRSF" id="PIRSF036893">
    <property type="entry name" value="Lipocalin_ApoD"/>
    <property type="match status" value="1"/>
</dbReference>
<evidence type="ECO:0000256" key="2">
    <source>
        <dbReference type="ARBA" id="ARBA00006119"/>
    </source>
</evidence>
<accession>A0A1D1URQ2</accession>
<reference evidence="15 16" key="1">
    <citation type="journal article" date="2016" name="Nat. Commun.">
        <title>Extremotolerant tardigrade genome and improved radiotolerance of human cultured cells by tardigrade-unique protein.</title>
        <authorList>
            <person name="Hashimoto T."/>
            <person name="Horikawa D.D."/>
            <person name="Saito Y."/>
            <person name="Kuwahara H."/>
            <person name="Kozuka-Hata H."/>
            <person name="Shin-I T."/>
            <person name="Minakuchi Y."/>
            <person name="Ohishi K."/>
            <person name="Motoyama A."/>
            <person name="Aizu T."/>
            <person name="Enomoto A."/>
            <person name="Kondo K."/>
            <person name="Tanaka S."/>
            <person name="Hara Y."/>
            <person name="Koshikawa S."/>
            <person name="Sagara H."/>
            <person name="Miura T."/>
            <person name="Yokobori S."/>
            <person name="Miyagawa K."/>
            <person name="Suzuki Y."/>
            <person name="Kubo T."/>
            <person name="Oyama M."/>
            <person name="Kohara Y."/>
            <person name="Fujiyama A."/>
            <person name="Arakawa K."/>
            <person name="Katayama T."/>
            <person name="Toyoda A."/>
            <person name="Kunieda T."/>
        </authorList>
    </citation>
    <scope>NUCLEOTIDE SEQUENCE [LARGE SCALE GENOMIC DNA]</scope>
    <source>
        <strain evidence="15 16">YOKOZUNA-1</strain>
    </source>
</reference>
<keyword evidence="5" id="KW-0813">Transport</keyword>
<keyword evidence="6" id="KW-0964">Secreted</keyword>
<dbReference type="PANTHER" id="PTHR10612:SF34">
    <property type="entry name" value="APOLIPOPROTEIN D"/>
    <property type="match status" value="1"/>
</dbReference>
<dbReference type="GO" id="GO:0005576">
    <property type="term" value="C:extracellular region"/>
    <property type="evidence" value="ECO:0007669"/>
    <property type="project" value="UniProtKB-SubCell"/>
</dbReference>
<comment type="function">
    <text evidence="12">Secreted heat soluble protein acting as a molecular shield in water-deficient condition. Tardigrade-specific intrinsically disordered proteins (TDPs) are essential for desiccation tolerance by forming non-crystalline amorphous solids upon desiccation, and this vitrified state mirrors their protective capabilities.</text>
</comment>
<dbReference type="InterPro" id="IPR000566">
    <property type="entry name" value="Lipocln_cytosolic_FA-bd_dom"/>
</dbReference>
<dbReference type="GO" id="GO:0031409">
    <property type="term" value="F:pigment binding"/>
    <property type="evidence" value="ECO:0007669"/>
    <property type="project" value="InterPro"/>
</dbReference>
<evidence type="ECO:0000256" key="12">
    <source>
        <dbReference type="ARBA" id="ARBA00045493"/>
    </source>
</evidence>
<feature type="domain" description="Lipocalin/cytosolic fatty-acid binding" evidence="14">
    <location>
        <begin position="47"/>
        <end position="190"/>
    </location>
</feature>
<keyword evidence="16" id="KW-1185">Reference proteome</keyword>
<dbReference type="SUPFAM" id="SSF50814">
    <property type="entry name" value="Lipocalins"/>
    <property type="match status" value="1"/>
</dbReference>
<dbReference type="PANTHER" id="PTHR10612">
    <property type="entry name" value="APOLIPOPROTEIN D"/>
    <property type="match status" value="1"/>
</dbReference>
<keyword evidence="10" id="KW-1015">Disulfide bond</keyword>
<dbReference type="GO" id="GO:0006629">
    <property type="term" value="P:lipid metabolic process"/>
    <property type="evidence" value="ECO:0007669"/>
    <property type="project" value="TreeGrafter"/>
</dbReference>
<dbReference type="OrthoDB" id="565904at2759"/>
<evidence type="ECO:0000256" key="10">
    <source>
        <dbReference type="ARBA" id="ARBA00023157"/>
    </source>
</evidence>
<evidence type="ECO:0000256" key="11">
    <source>
        <dbReference type="ARBA" id="ARBA00023180"/>
    </source>
</evidence>
<evidence type="ECO:0000256" key="9">
    <source>
        <dbReference type="ARBA" id="ARBA00023121"/>
    </source>
</evidence>
<dbReference type="Proteomes" id="UP000186922">
    <property type="component" value="Unassembled WGS sequence"/>
</dbReference>
<dbReference type="AlphaFoldDB" id="A0A1D1URQ2"/>
<keyword evidence="11" id="KW-0325">Glycoprotein</keyword>
<dbReference type="GO" id="GO:0005737">
    <property type="term" value="C:cytoplasm"/>
    <property type="evidence" value="ECO:0007669"/>
    <property type="project" value="TreeGrafter"/>
</dbReference>
<dbReference type="PRINTS" id="PR01273">
    <property type="entry name" value="INVTBRTCOLOR"/>
</dbReference>
<organism evidence="15 16">
    <name type="scientific">Ramazzottius varieornatus</name>
    <name type="common">Water bear</name>
    <name type="synonym">Tardigrade</name>
    <dbReference type="NCBI Taxonomy" id="947166"/>
    <lineage>
        <taxon>Eukaryota</taxon>
        <taxon>Metazoa</taxon>
        <taxon>Ecdysozoa</taxon>
        <taxon>Tardigrada</taxon>
        <taxon>Eutardigrada</taxon>
        <taxon>Parachela</taxon>
        <taxon>Hypsibioidea</taxon>
        <taxon>Ramazzottiidae</taxon>
        <taxon>Ramazzottius</taxon>
    </lineage>
</organism>
<gene>
    <name evidence="15" type="primary">RvY_04462-1</name>
    <name evidence="15" type="synonym">RvY_04462.1</name>
    <name evidence="15" type="ORF">RvY_04462</name>
</gene>
<evidence type="ECO:0000313" key="15">
    <source>
        <dbReference type="EMBL" id="GAU92376.1"/>
    </source>
</evidence>
<dbReference type="GO" id="GO:0000302">
    <property type="term" value="P:response to reactive oxygen species"/>
    <property type="evidence" value="ECO:0007669"/>
    <property type="project" value="TreeGrafter"/>
</dbReference>
<dbReference type="InterPro" id="IPR012674">
    <property type="entry name" value="Calycin"/>
</dbReference>
<evidence type="ECO:0000256" key="7">
    <source>
        <dbReference type="ARBA" id="ARBA00022729"/>
    </source>
</evidence>
<dbReference type="STRING" id="947166.A0A1D1URQ2"/>
<keyword evidence="8" id="KW-0346">Stress response</keyword>
<dbReference type="FunFam" id="2.40.128.20:FF:000003">
    <property type="entry name" value="Apolipoprotein D"/>
    <property type="match status" value="1"/>
</dbReference>
<dbReference type="EMBL" id="BDGG01000002">
    <property type="protein sequence ID" value="GAU92376.1"/>
    <property type="molecule type" value="Genomic_DNA"/>
</dbReference>
<dbReference type="GO" id="GO:0008289">
    <property type="term" value="F:lipid binding"/>
    <property type="evidence" value="ECO:0007669"/>
    <property type="project" value="UniProtKB-KW"/>
</dbReference>
<name>A0A1D1URQ2_RAMVA</name>
<dbReference type="Gene3D" id="2.40.128.20">
    <property type="match status" value="1"/>
</dbReference>
<proteinExistence type="inferred from homology"/>
<feature type="chain" id="PRO_5013433366" description="Apolipoprotein D" evidence="13">
    <location>
        <begin position="23"/>
        <end position="202"/>
    </location>
</feature>
<evidence type="ECO:0000256" key="3">
    <source>
        <dbReference type="ARBA" id="ARBA00006889"/>
    </source>
</evidence>
<evidence type="ECO:0000256" key="1">
    <source>
        <dbReference type="ARBA" id="ARBA00004613"/>
    </source>
</evidence>
<comment type="caution">
    <text evidence="15">The sequence shown here is derived from an EMBL/GenBank/DDBJ whole genome shotgun (WGS) entry which is preliminary data.</text>
</comment>